<dbReference type="InterPro" id="IPR001091">
    <property type="entry name" value="RM_Methyltransferase"/>
</dbReference>
<sequence>MSLARRVETAAKAFLRCPVCQICSEPNLGEHLLREHGEEAFKKAVLEAKQSGLSDAQIGAIFGITFRQLERIVIEAYGANISTLQRSRRITSWEPKGFREETTTVWSYPKRGDWATHHGGYRGNWSPYIPRNVILKYSQPGDLVLDYFVGGGTTAVEAKLLHRRCIAKDINPVCVTMTKEHLDFTPPKTLFEEGPVFEPVVSVGDARDLSDIEDGTIDLICAHPPYAGIINYSTRIEGDLSGLDVPDFLEEMRKVARESFRVLKPGGKCAILIGDTRKRKHVVPIGFALIGVFLEAGFALKELVIKRQHNCKTTGFWKEKSLASNFLLLAHEYLPIFEKKPNRPVCSSSYSSPSSNIGVRLIDPVPLAHHEVDLETTSVWILPEEEYNAYLDVNVIQRYAQRGSYLVLSIEPSSQEAEPAFSFEPLALLFIKSPVLLEIQDRQTLHSYLELLKRLLEQRLPQLTPGGFLVVETRDVRVDGYIEPMGKHVIDALHHQKLWLKEIVIATSERKSPLPPRRDDENLEIVHQYLLVYEVLE</sequence>
<name>A0A7V4TI90_9BACT</name>
<dbReference type="Pfam" id="PF01555">
    <property type="entry name" value="N6_N4_Mtase"/>
    <property type="match status" value="2"/>
</dbReference>
<dbReference type="GO" id="GO:0003677">
    <property type="term" value="F:DNA binding"/>
    <property type="evidence" value="ECO:0007669"/>
    <property type="project" value="InterPro"/>
</dbReference>
<dbReference type="EMBL" id="DTIY01000079">
    <property type="protein sequence ID" value="HGY40227.1"/>
    <property type="molecule type" value="Genomic_DNA"/>
</dbReference>
<organism evidence="4">
    <name type="scientific">Candidatus Caldatribacterium saccharofermentans</name>
    <dbReference type="NCBI Taxonomy" id="1454753"/>
    <lineage>
        <taxon>Bacteria</taxon>
        <taxon>Pseudomonadati</taxon>
        <taxon>Atribacterota</taxon>
        <taxon>Atribacteria</taxon>
        <taxon>Atribacterales</taxon>
        <taxon>Candidatus Caldatribacteriaceae</taxon>
        <taxon>Candidatus Caldatribacterium</taxon>
    </lineage>
</organism>
<dbReference type="GO" id="GO:0032259">
    <property type="term" value="P:methylation"/>
    <property type="evidence" value="ECO:0007669"/>
    <property type="project" value="UniProtKB-KW"/>
</dbReference>
<comment type="caution">
    <text evidence="4">The sequence shown here is derived from an EMBL/GenBank/DDBJ whole genome shotgun (WGS) entry which is preliminary data.</text>
</comment>
<evidence type="ECO:0000256" key="1">
    <source>
        <dbReference type="ARBA" id="ARBA00022603"/>
    </source>
</evidence>
<dbReference type="AlphaFoldDB" id="A0A7V4TI90"/>
<keyword evidence="1 4" id="KW-0489">Methyltransferase</keyword>
<protein>
    <submittedName>
        <fullName evidence="4">Methyltransferase domain-containing protein</fullName>
    </submittedName>
</protein>
<dbReference type="Gene3D" id="3.40.50.150">
    <property type="entry name" value="Vaccinia Virus protein VP39"/>
    <property type="match status" value="2"/>
</dbReference>
<proteinExistence type="predicted"/>
<dbReference type="CDD" id="cd02440">
    <property type="entry name" value="AdoMet_MTases"/>
    <property type="match status" value="1"/>
</dbReference>
<reference evidence="4" key="1">
    <citation type="journal article" date="2020" name="mSystems">
        <title>Genome- and Community-Level Interaction Insights into Carbon Utilization and Element Cycling Functions of Hydrothermarchaeota in Hydrothermal Sediment.</title>
        <authorList>
            <person name="Zhou Z."/>
            <person name="Liu Y."/>
            <person name="Xu W."/>
            <person name="Pan J."/>
            <person name="Luo Z.H."/>
            <person name="Li M."/>
        </authorList>
    </citation>
    <scope>NUCLEOTIDE SEQUENCE [LARGE SCALE GENOMIC DNA]</scope>
    <source>
        <strain evidence="4">SpSt-82</strain>
    </source>
</reference>
<accession>A0A7V4TI90</accession>
<evidence type="ECO:0000313" key="4">
    <source>
        <dbReference type="EMBL" id="HGY40227.1"/>
    </source>
</evidence>
<feature type="domain" description="DNA methylase N-4/N-6" evidence="3">
    <location>
        <begin position="95"/>
        <end position="179"/>
    </location>
</feature>
<gene>
    <name evidence="4" type="ORF">ENW11_10545</name>
</gene>
<dbReference type="InterPro" id="IPR002941">
    <property type="entry name" value="DNA_methylase_N4/N6"/>
</dbReference>
<keyword evidence="2 4" id="KW-0808">Transferase</keyword>
<feature type="domain" description="DNA methylase N-4/N-6" evidence="3">
    <location>
        <begin position="217"/>
        <end position="358"/>
    </location>
</feature>
<dbReference type="InterPro" id="IPR029063">
    <property type="entry name" value="SAM-dependent_MTases_sf"/>
</dbReference>
<evidence type="ECO:0000256" key="2">
    <source>
        <dbReference type="ARBA" id="ARBA00022679"/>
    </source>
</evidence>
<dbReference type="PRINTS" id="PR00508">
    <property type="entry name" value="S21N4MTFRASE"/>
</dbReference>
<dbReference type="SUPFAM" id="SSF53335">
    <property type="entry name" value="S-adenosyl-L-methionine-dependent methyltransferases"/>
    <property type="match status" value="2"/>
</dbReference>
<evidence type="ECO:0000259" key="3">
    <source>
        <dbReference type="Pfam" id="PF01555"/>
    </source>
</evidence>
<dbReference type="GO" id="GO:0008170">
    <property type="term" value="F:N-methyltransferase activity"/>
    <property type="evidence" value="ECO:0007669"/>
    <property type="project" value="InterPro"/>
</dbReference>